<dbReference type="InterPro" id="IPR004590">
    <property type="entry name" value="ssDNA_annealing_RecT"/>
</dbReference>
<organism evidence="2 3">
    <name type="scientific">Paraburkholderia steynii</name>
    <dbReference type="NCBI Taxonomy" id="1245441"/>
    <lineage>
        <taxon>Bacteria</taxon>
        <taxon>Pseudomonadati</taxon>
        <taxon>Pseudomonadota</taxon>
        <taxon>Betaproteobacteria</taxon>
        <taxon>Burkholderiales</taxon>
        <taxon>Burkholderiaceae</taxon>
        <taxon>Paraburkholderia</taxon>
    </lineage>
</organism>
<sequence>MATTNIKDLKPKPPVDASKLKPKELLAHMLERKRKDIAAMLPSGPLTVDRLFKLAIVAATTTPALAKCEIASVVAAVGFCAQLALEPNTPLGHAYLVPFNTKRKDGEGNEYWVNSVQVIIGYRGYIELARRSGQIVSITAHEVREKDKFSYAYGLREKLDHVPARGDRGDIIGFYAVAMFKGGGHAFEFMDVKQIEEIRDGSQGWQQAQKYKKTATHPWQKHFVEMGRKTAIRRIAKFLPLTVQLTQAFAADGRTISEAPQLNDPNTIDGDFSWVPESDADEALDAAAAESAGEPGDGEQSADEQPGSDAPPALPDADPSTHSSSPRTRQRRKRQLPIRLTSAEKADRSTA</sequence>
<feature type="region of interest" description="Disordered" evidence="1">
    <location>
        <begin position="256"/>
        <end position="275"/>
    </location>
</feature>
<feature type="compositionally biased region" description="Basic and acidic residues" evidence="1">
    <location>
        <begin position="342"/>
        <end position="351"/>
    </location>
</feature>
<proteinExistence type="predicted"/>
<keyword evidence="3" id="KW-1185">Reference proteome</keyword>
<name>A0A4R0XHU5_9BURK</name>
<dbReference type="GO" id="GO:0006259">
    <property type="term" value="P:DNA metabolic process"/>
    <property type="evidence" value="ECO:0007669"/>
    <property type="project" value="InterPro"/>
</dbReference>
<evidence type="ECO:0000313" key="3">
    <source>
        <dbReference type="Proteomes" id="UP000294200"/>
    </source>
</evidence>
<feature type="region of interest" description="Disordered" evidence="1">
    <location>
        <begin position="285"/>
        <end position="351"/>
    </location>
</feature>
<dbReference type="GO" id="GO:0003677">
    <property type="term" value="F:DNA binding"/>
    <property type="evidence" value="ECO:0007669"/>
    <property type="project" value="InterPro"/>
</dbReference>
<dbReference type="Proteomes" id="UP000294200">
    <property type="component" value="Unassembled WGS sequence"/>
</dbReference>
<dbReference type="NCBIfam" id="TIGR00616">
    <property type="entry name" value="rect"/>
    <property type="match status" value="1"/>
</dbReference>
<dbReference type="EMBL" id="MWML01000036">
    <property type="protein sequence ID" value="TCG08355.1"/>
    <property type="molecule type" value="Genomic_DNA"/>
</dbReference>
<dbReference type="InterPro" id="IPR018330">
    <property type="entry name" value="RecT_fam"/>
</dbReference>
<reference evidence="2 3" key="1">
    <citation type="submission" date="2017-02" db="EMBL/GenBank/DDBJ databases">
        <title>Paraburkholderia sophoroidis sp. nov. and Paraburkholderia steynii sp. nov. rhizobial symbionts of the fynbos legume Hypocalyptus sophoroides.</title>
        <authorList>
            <person name="Steenkamp E.T."/>
            <person name="Beukes C.W."/>
            <person name="Van Zyl E."/>
            <person name="Avontuur J."/>
            <person name="Chan W.Y."/>
            <person name="Hassen A."/>
            <person name="Palmer M."/>
            <person name="Mthombeni L."/>
            <person name="Phalane F."/>
            <person name="Sereme K."/>
            <person name="Venter S.N."/>
        </authorList>
    </citation>
    <scope>NUCLEOTIDE SEQUENCE [LARGE SCALE GENOMIC DNA]</scope>
    <source>
        <strain evidence="2 3">HC1.1ba</strain>
    </source>
</reference>
<comment type="caution">
    <text evidence="2">The sequence shown here is derived from an EMBL/GenBank/DDBJ whole genome shotgun (WGS) entry which is preliminary data.</text>
</comment>
<feature type="compositionally biased region" description="Low complexity" evidence="1">
    <location>
        <begin position="285"/>
        <end position="294"/>
    </location>
</feature>
<evidence type="ECO:0000313" key="2">
    <source>
        <dbReference type="EMBL" id="TCG08355.1"/>
    </source>
</evidence>
<protein>
    <submittedName>
        <fullName evidence="2">Recombinase RecT</fullName>
    </submittedName>
</protein>
<evidence type="ECO:0000256" key="1">
    <source>
        <dbReference type="SAM" id="MobiDB-lite"/>
    </source>
</evidence>
<gene>
    <name evidence="2" type="ORF">BZM27_12530</name>
</gene>
<dbReference type="Pfam" id="PF03837">
    <property type="entry name" value="RecT"/>
    <property type="match status" value="1"/>
</dbReference>
<dbReference type="AlphaFoldDB" id="A0A4R0XHU5"/>
<accession>A0A4R0XHU5</accession>